<name>A0A8G0LP30_9HYPO</name>
<protein>
    <submittedName>
        <fullName evidence="5">ANK_REP_REGION domain-containing protein</fullName>
    </submittedName>
</protein>
<dbReference type="InterPro" id="IPR053137">
    <property type="entry name" value="NLR-like"/>
</dbReference>
<dbReference type="Gene3D" id="3.40.50.300">
    <property type="entry name" value="P-loop containing nucleotide triphosphate hydrolases"/>
    <property type="match status" value="1"/>
</dbReference>
<feature type="repeat" description="ANK" evidence="2">
    <location>
        <begin position="1004"/>
        <end position="1036"/>
    </location>
</feature>
<dbReference type="SUPFAM" id="SSF53167">
    <property type="entry name" value="Purine and uridine phosphorylases"/>
    <property type="match status" value="1"/>
</dbReference>
<evidence type="ECO:0000256" key="1">
    <source>
        <dbReference type="ARBA" id="ARBA00022737"/>
    </source>
</evidence>
<dbReference type="Pfam" id="PF01048">
    <property type="entry name" value="PNP_UDP_1"/>
    <property type="match status" value="1"/>
</dbReference>
<dbReference type="PROSITE" id="PS50297">
    <property type="entry name" value="ANK_REP_REGION"/>
    <property type="match status" value="7"/>
</dbReference>
<keyword evidence="1" id="KW-0677">Repeat</keyword>
<dbReference type="InterPro" id="IPR027417">
    <property type="entry name" value="P-loop_NTPase"/>
</dbReference>
<dbReference type="EMBL" id="CP075869">
    <property type="protein sequence ID" value="QYT04338.1"/>
    <property type="molecule type" value="Genomic_DNA"/>
</dbReference>
<dbReference type="GO" id="GO:0003824">
    <property type="term" value="F:catalytic activity"/>
    <property type="evidence" value="ECO:0007669"/>
    <property type="project" value="InterPro"/>
</dbReference>
<proteinExistence type="predicted"/>
<dbReference type="PANTHER" id="PTHR46082:SF11">
    <property type="entry name" value="AAA+ ATPASE DOMAIN-CONTAINING PROTEIN-RELATED"/>
    <property type="match status" value="1"/>
</dbReference>
<dbReference type="Gene3D" id="3.40.50.1580">
    <property type="entry name" value="Nucleoside phosphorylase domain"/>
    <property type="match status" value="1"/>
</dbReference>
<evidence type="ECO:0000313" key="6">
    <source>
        <dbReference type="Proteomes" id="UP000826661"/>
    </source>
</evidence>
<feature type="domain" description="Nephrocystin 3-like N-terminal" evidence="4">
    <location>
        <begin position="379"/>
        <end position="553"/>
    </location>
</feature>
<accession>A0A8G0LP30</accession>
<feature type="domain" description="Nucleoside phosphorylase" evidence="3">
    <location>
        <begin position="41"/>
        <end position="311"/>
    </location>
</feature>
<dbReference type="GO" id="GO:0009116">
    <property type="term" value="P:nucleoside metabolic process"/>
    <property type="evidence" value="ECO:0007669"/>
    <property type="project" value="InterPro"/>
</dbReference>
<evidence type="ECO:0000259" key="3">
    <source>
        <dbReference type="Pfam" id="PF01048"/>
    </source>
</evidence>
<dbReference type="Pfam" id="PF12796">
    <property type="entry name" value="Ank_2"/>
    <property type="match status" value="3"/>
</dbReference>
<dbReference type="Pfam" id="PF24883">
    <property type="entry name" value="NPHP3_N"/>
    <property type="match status" value="1"/>
</dbReference>
<reference evidence="5 6" key="1">
    <citation type="journal article" date="2021" name="BMC Genomics">
        <title>Telomere-to-telomere genome assembly of asparaginase-producing Trichoderma simmonsii.</title>
        <authorList>
            <person name="Chung D."/>
            <person name="Kwon Y.M."/>
            <person name="Yang Y."/>
        </authorList>
    </citation>
    <scope>NUCLEOTIDE SEQUENCE [LARGE SCALE GENOMIC DNA]</scope>
    <source>
        <strain evidence="5 6">GH-Sj1</strain>
    </source>
</reference>
<feature type="repeat" description="ANK" evidence="2">
    <location>
        <begin position="1130"/>
        <end position="1163"/>
    </location>
</feature>
<keyword evidence="6" id="KW-1185">Reference proteome</keyword>
<dbReference type="SUPFAM" id="SSF48403">
    <property type="entry name" value="Ankyrin repeat"/>
    <property type="match status" value="2"/>
</dbReference>
<dbReference type="Pfam" id="PF00023">
    <property type="entry name" value="Ank"/>
    <property type="match status" value="1"/>
</dbReference>
<dbReference type="InterPro" id="IPR035994">
    <property type="entry name" value="Nucleoside_phosphorylase_sf"/>
</dbReference>
<dbReference type="PROSITE" id="PS50088">
    <property type="entry name" value="ANK_REPEAT"/>
    <property type="match status" value="7"/>
</dbReference>
<organism evidence="5 6">
    <name type="scientific">Trichoderma simmonsii</name>
    <dbReference type="NCBI Taxonomy" id="1491479"/>
    <lineage>
        <taxon>Eukaryota</taxon>
        <taxon>Fungi</taxon>
        <taxon>Dikarya</taxon>
        <taxon>Ascomycota</taxon>
        <taxon>Pezizomycotina</taxon>
        <taxon>Sordariomycetes</taxon>
        <taxon>Hypocreomycetidae</taxon>
        <taxon>Hypocreales</taxon>
        <taxon>Hypocreaceae</taxon>
        <taxon>Trichoderma</taxon>
    </lineage>
</organism>
<evidence type="ECO:0000256" key="2">
    <source>
        <dbReference type="PROSITE-ProRule" id="PRU00023"/>
    </source>
</evidence>
<gene>
    <name evidence="5" type="ORF">H0G86_011253</name>
</gene>
<dbReference type="PANTHER" id="PTHR46082">
    <property type="entry name" value="ATP/GTP-BINDING PROTEIN-RELATED"/>
    <property type="match status" value="1"/>
</dbReference>
<feature type="repeat" description="ANK" evidence="2">
    <location>
        <begin position="1226"/>
        <end position="1260"/>
    </location>
</feature>
<sequence length="1337" mass="149640">MEAPESRKRTRIDDGAVSIRSKRHQSNNGDWQRLDYRDYTVGWVCALPIEMAAAEAMLDSKHALLPQKKGDSNTYTFGRIGEHNVVIACLPSSQYGTNNAATVASNMSRSFSSITIRLMVGIGGGVPDGGIDIRLGDVVVGNEVMQYDLGKVLPDGHFQRTGRITTPPHTILTAVSKLQADHESAPSRIPSILLDMLDRNEQMTSYARPSLPDRLFCHTYKHTQEMDSCERCSLSEVLDRPRRVTMNPRIYYGKIASGNQVVKDGETRAKMAEELGIICFEMEAAGLHDFPCLAIRGICDYSDSHKNKAWQKYSAAVAAAYAKELLSVIPAQQQRDTEATYLTTNPALLQSQMEAVLGSLTFEQIDSRHATIKTQHSKTCQWLLDHPKYVKWLEPIQFTNHHGFLWINGKPGAGKSTLMKFAYTNAKNKWRATADATVISFFFNARGVQLEKSTEGMYRSLLFQVIQKFPDVLHDSDHIFQARHNQATWDIETLQALFTHAVTRLGQRQITCFIDALDECDISEVEDMVEYFEDLGDQAAKSQTKIYICFSSRHYPHIEIRNGLKLTLEDQPGHAEDLEKYVRSKLRADKSKAAFQEVSTEILERASGVFLWVVLVVDILNRELRDGRMWAVKRRLRELPDGLSNLFKDILCRDNHNMDDLLLCIQWILYAARPLTCEEYYFALVSGLDPSPENLAGYDREYITPTAMELYLLSSSKGLAELVKSKARTVQFIHESVRDFLIKDNGIRELWPNHAASFESYSHDRLKQCCDNYCNIDISERVPQSELLPKASSKQAKELRTRVSEEFPFLDYAAQHVLHHANAAEDGIAQVAFLKNFSLKRWLHLYNLFQQYEVRRYTAEASLVYILAQHNLPSLVRSAVNNGFDAHLKGERYGYPLLAALENGHEEVYKTLLPHCTASENIIDQNDYHKGFSIPRTTTVLHYAAEHGNLLLLTHLLGFMTPTSDESDRRQGRTPLSYAASSGSEACLRALLSCGAHIEAANKDGLTPLSYAVLGSKETAIRLLLDRGAQIDAADEGARTPLMYAAGCHGDWLHGSRAHKNQDRGNQAHGNQVIVRLLLDRGAQVETADKDGRTPLMYAAGCHGNQANGNEVIARLLLDQGAQVETADKDGRTPLMYAAGCRGNEAVVRLLLDRGAQIEAVSNEGRTSLSYAVQVYENRRSLRLWSGAQFKIRRTPLSIVAHWNHNEAAVRLLLDRGAQIEVADKDGRTPLSYAAGDNFRGEAIVRLLLDRGAQIEAASNEGRTPLSYATGNHHQGEAIVRLLLDRGAQIEAASDGGRTPLSYAHQYRNDTVTRLLQSHGAKSSTVYGFRTLWGFEG</sequence>
<dbReference type="SUPFAM" id="SSF52540">
    <property type="entry name" value="P-loop containing nucleoside triphosphate hydrolases"/>
    <property type="match status" value="1"/>
</dbReference>
<evidence type="ECO:0000259" key="4">
    <source>
        <dbReference type="Pfam" id="PF24883"/>
    </source>
</evidence>
<feature type="repeat" description="ANK" evidence="2">
    <location>
        <begin position="1192"/>
        <end position="1225"/>
    </location>
</feature>
<evidence type="ECO:0000313" key="5">
    <source>
        <dbReference type="EMBL" id="QYT04338.1"/>
    </source>
</evidence>
<dbReference type="InterPro" id="IPR002110">
    <property type="entry name" value="Ankyrin_rpt"/>
</dbReference>
<keyword evidence="2" id="KW-0040">ANK repeat</keyword>
<feature type="repeat" description="ANK" evidence="2">
    <location>
        <begin position="1091"/>
        <end position="1129"/>
    </location>
</feature>
<dbReference type="Gene3D" id="1.25.40.20">
    <property type="entry name" value="Ankyrin repeat-containing domain"/>
    <property type="match status" value="3"/>
</dbReference>
<feature type="repeat" description="ANK" evidence="2">
    <location>
        <begin position="1261"/>
        <end position="1295"/>
    </location>
</feature>
<dbReference type="InterPro" id="IPR000845">
    <property type="entry name" value="Nucleoside_phosphorylase_d"/>
</dbReference>
<feature type="repeat" description="ANK" evidence="2">
    <location>
        <begin position="971"/>
        <end position="1003"/>
    </location>
</feature>
<dbReference type="InterPro" id="IPR036770">
    <property type="entry name" value="Ankyrin_rpt-contain_sf"/>
</dbReference>
<dbReference type="SMART" id="SM00248">
    <property type="entry name" value="ANK"/>
    <property type="match status" value="11"/>
</dbReference>
<dbReference type="Proteomes" id="UP000826661">
    <property type="component" value="Chromosome VI"/>
</dbReference>
<dbReference type="InterPro" id="IPR056884">
    <property type="entry name" value="NPHP3-like_N"/>
</dbReference>